<feature type="domain" description="Gfo/Idh/MocA-like oxidoreductase C-terminal" evidence="3">
    <location>
        <begin position="151"/>
        <end position="339"/>
    </location>
</feature>
<reference evidence="4 5" key="1">
    <citation type="journal article" date="2015" name="Genome Announc.">
        <title>Complete Genome Sequence of Clavibacter michiganensis subsp. insidiosus R1-1 Using PacBio Single-Molecule Real-Time Technology.</title>
        <authorList>
            <person name="Lu Y."/>
            <person name="Samac D.A."/>
            <person name="Glazebrook J."/>
            <person name="Ishimaru C.A."/>
        </authorList>
    </citation>
    <scope>NUCLEOTIDE SEQUENCE [LARGE SCALE GENOMIC DNA]</scope>
    <source>
        <strain evidence="4 5">R1-1</strain>
        <plasmid evidence="4 5">pCI3</plasmid>
    </source>
</reference>
<dbReference type="Proteomes" id="UP000032604">
    <property type="component" value="Plasmid pCI3"/>
</dbReference>
<geneLocation type="plasmid" evidence="4 5">
    <name>pCI3</name>
</geneLocation>
<protein>
    <submittedName>
        <fullName evidence="4">Inositol 2-dehydrogenase</fullName>
    </submittedName>
</protein>
<dbReference type="SUPFAM" id="SSF55347">
    <property type="entry name" value="Glyceraldehyde-3-phosphate dehydrogenase-like, C-terminal domain"/>
    <property type="match status" value="1"/>
</dbReference>
<comment type="similarity">
    <text evidence="1">Belongs to the Gfo/Idh/MocA family.</text>
</comment>
<dbReference type="HOGENOM" id="CLU_023194_0_1_11"/>
<dbReference type="RefSeq" id="WP_045530987.1">
    <property type="nucleotide sequence ID" value="NZ_CP011046.1"/>
</dbReference>
<dbReference type="AlphaFoldDB" id="A0A0D5CM60"/>
<dbReference type="InterPro" id="IPR004104">
    <property type="entry name" value="Gfo/Idh/MocA-like_OxRdtase_C"/>
</dbReference>
<dbReference type="InterPro" id="IPR050424">
    <property type="entry name" value="Gfo-Idh-MocA_inositol_DH"/>
</dbReference>
<feature type="domain" description="Gfo/Idh/MocA-like oxidoreductase N-terminal" evidence="2">
    <location>
        <begin position="17"/>
        <end position="136"/>
    </location>
</feature>
<accession>A0A0D5CM60</accession>
<evidence type="ECO:0000256" key="1">
    <source>
        <dbReference type="ARBA" id="ARBA00010928"/>
    </source>
</evidence>
<dbReference type="InterPro" id="IPR000683">
    <property type="entry name" value="Gfo/Idh/MocA-like_OxRdtase_N"/>
</dbReference>
<dbReference type="PANTHER" id="PTHR43593">
    <property type="match status" value="1"/>
</dbReference>
<dbReference type="GO" id="GO:0000166">
    <property type="term" value="F:nucleotide binding"/>
    <property type="evidence" value="ECO:0007669"/>
    <property type="project" value="InterPro"/>
</dbReference>
<dbReference type="PATRIC" id="fig|33014.5.peg.3301"/>
<dbReference type="EMBL" id="CP011046">
    <property type="protein sequence ID" value="AJW80726.1"/>
    <property type="molecule type" value="Genomic_DNA"/>
</dbReference>
<keyword evidence="4" id="KW-0614">Plasmid</keyword>
<sequence>MTTTTASESATSSTGDLRVAVVGAGMMGADHIRRITQKISNAAVTVIVEPFAERAAAAAALAPGSVTVATIEEAIDRDLIDAVVIATPGPHHMPVLLPALEAKLAVLCEKPLTEDSDQAVQILEAEQKLDRPYIQVGFMRRFDDEYMQLQQLIRGGSLGALLGTHHRHRNASVPDTYTNTMLISDSVVHEIDILNFLTGEKIVGIEVKNLKRNSTNATGFNDPILALLYTESGILADVEMNVNVGFGYQVTTEAVFEQGIANIGATRGIVQRFDGQISQAETPSFKERFSAAYDAEFQAWVDAARDGSIGGPSAWEGYLATVAASAGVRAISNGTQEPVEYIRKPDFYS</sequence>
<gene>
    <name evidence="4" type="ORF">VO01_15945</name>
</gene>
<organism evidence="4 5">
    <name type="scientific">Clavibacter michiganensis subsp. insidiosus</name>
    <dbReference type="NCBI Taxonomy" id="33014"/>
    <lineage>
        <taxon>Bacteria</taxon>
        <taxon>Bacillati</taxon>
        <taxon>Actinomycetota</taxon>
        <taxon>Actinomycetes</taxon>
        <taxon>Micrococcales</taxon>
        <taxon>Microbacteriaceae</taxon>
        <taxon>Clavibacter</taxon>
    </lineage>
</organism>
<evidence type="ECO:0000313" key="5">
    <source>
        <dbReference type="Proteomes" id="UP000032604"/>
    </source>
</evidence>
<dbReference type="InterPro" id="IPR036291">
    <property type="entry name" value="NAD(P)-bd_dom_sf"/>
</dbReference>
<dbReference type="Gene3D" id="3.40.50.720">
    <property type="entry name" value="NAD(P)-binding Rossmann-like Domain"/>
    <property type="match status" value="1"/>
</dbReference>
<dbReference type="Pfam" id="PF02894">
    <property type="entry name" value="GFO_IDH_MocA_C"/>
    <property type="match status" value="1"/>
</dbReference>
<dbReference type="Pfam" id="PF01408">
    <property type="entry name" value="GFO_IDH_MocA"/>
    <property type="match status" value="1"/>
</dbReference>
<proteinExistence type="inferred from homology"/>
<dbReference type="KEGG" id="cmh:VO01_15945"/>
<evidence type="ECO:0000313" key="4">
    <source>
        <dbReference type="EMBL" id="AJW80726.1"/>
    </source>
</evidence>
<name>A0A0D5CM60_9MICO</name>
<evidence type="ECO:0000259" key="2">
    <source>
        <dbReference type="Pfam" id="PF01408"/>
    </source>
</evidence>
<dbReference type="SUPFAM" id="SSF51735">
    <property type="entry name" value="NAD(P)-binding Rossmann-fold domains"/>
    <property type="match status" value="1"/>
</dbReference>
<dbReference type="Gene3D" id="3.30.360.10">
    <property type="entry name" value="Dihydrodipicolinate Reductase, domain 2"/>
    <property type="match status" value="1"/>
</dbReference>
<evidence type="ECO:0000259" key="3">
    <source>
        <dbReference type="Pfam" id="PF02894"/>
    </source>
</evidence>
<dbReference type="OrthoDB" id="256869at2"/>
<dbReference type="PANTHER" id="PTHR43593:SF1">
    <property type="entry name" value="INOSITOL 2-DEHYDROGENASE"/>
    <property type="match status" value="1"/>
</dbReference>